<dbReference type="EMBL" id="AACS02000003">
    <property type="protein sequence ID" value="EFI28103.1"/>
    <property type="molecule type" value="Genomic_DNA"/>
</dbReference>
<feature type="region of interest" description="Disordered" evidence="1">
    <location>
        <begin position="1"/>
        <end position="31"/>
    </location>
</feature>
<reference evidence="2 3" key="1">
    <citation type="journal article" date="2010" name="Proc. Natl. Acad. Sci. U.S.A.">
        <title>Insights into evolution of multicellular fungi from the assembled chromosomes of the mushroom Coprinopsis cinerea (Coprinus cinereus).</title>
        <authorList>
            <person name="Stajich J.E."/>
            <person name="Wilke S.K."/>
            <person name="Ahren D."/>
            <person name="Au C.H."/>
            <person name="Birren B.W."/>
            <person name="Borodovsky M."/>
            <person name="Burns C."/>
            <person name="Canback B."/>
            <person name="Casselton L.A."/>
            <person name="Cheng C.K."/>
            <person name="Deng J."/>
            <person name="Dietrich F.S."/>
            <person name="Fargo D.C."/>
            <person name="Farman M.L."/>
            <person name="Gathman A.C."/>
            <person name="Goldberg J."/>
            <person name="Guigo R."/>
            <person name="Hoegger P.J."/>
            <person name="Hooker J.B."/>
            <person name="Huggins A."/>
            <person name="James T.Y."/>
            <person name="Kamada T."/>
            <person name="Kilaru S."/>
            <person name="Kodira C."/>
            <person name="Kues U."/>
            <person name="Kupfer D."/>
            <person name="Kwan H.S."/>
            <person name="Lomsadze A."/>
            <person name="Li W."/>
            <person name="Lilly W.W."/>
            <person name="Ma L.J."/>
            <person name="Mackey A.J."/>
            <person name="Manning G."/>
            <person name="Martin F."/>
            <person name="Muraguchi H."/>
            <person name="Natvig D.O."/>
            <person name="Palmerini H."/>
            <person name="Ramesh M.A."/>
            <person name="Rehmeyer C.J."/>
            <person name="Roe B.A."/>
            <person name="Shenoy N."/>
            <person name="Stanke M."/>
            <person name="Ter-Hovhannisyan V."/>
            <person name="Tunlid A."/>
            <person name="Velagapudi R."/>
            <person name="Vision T.J."/>
            <person name="Zeng Q."/>
            <person name="Zolan M.E."/>
            <person name="Pukkila P.J."/>
        </authorList>
    </citation>
    <scope>NUCLEOTIDE SEQUENCE [LARGE SCALE GENOMIC DNA]</scope>
    <source>
        <strain evidence="3">Okayama-7 / 130 / ATCC MYA-4618 / FGSC 9003</strain>
    </source>
</reference>
<gene>
    <name evidence="2" type="ORF">CC1G_14130</name>
</gene>
<comment type="caution">
    <text evidence="2">The sequence shown here is derived from an EMBL/GenBank/DDBJ whole genome shotgun (WGS) entry which is preliminary data.</text>
</comment>
<evidence type="ECO:0000313" key="2">
    <source>
        <dbReference type="EMBL" id="EFI28103.1"/>
    </source>
</evidence>
<dbReference type="InParanoid" id="D6RLB5"/>
<sequence>MGRHAGGIRRPEPLSLASTRHYGGVGPDDDCEEPVRGRLFRRGNVSASEVVQASENCMYMVVRREKIHQAVGRIVFIPSSPPRKQAVR</sequence>
<accession>D6RLB5</accession>
<dbReference type="AlphaFoldDB" id="D6RLB5"/>
<dbReference type="VEuPathDB" id="FungiDB:CC1G_14130"/>
<evidence type="ECO:0000256" key="1">
    <source>
        <dbReference type="SAM" id="MobiDB-lite"/>
    </source>
</evidence>
<evidence type="ECO:0000313" key="3">
    <source>
        <dbReference type="Proteomes" id="UP000001861"/>
    </source>
</evidence>
<dbReference type="RefSeq" id="XP_002911597.1">
    <property type="nucleotide sequence ID" value="XM_002911551.1"/>
</dbReference>
<dbReference type="GeneID" id="9379742"/>
<dbReference type="OrthoDB" id="10551489at2759"/>
<dbReference type="KEGG" id="cci:CC1G_14130"/>
<keyword evidence="3" id="KW-1185">Reference proteome</keyword>
<dbReference type="Proteomes" id="UP000001861">
    <property type="component" value="Unassembled WGS sequence"/>
</dbReference>
<protein>
    <submittedName>
        <fullName evidence="2">Uncharacterized protein</fullName>
    </submittedName>
</protein>
<name>D6RLB5_COPC7</name>
<dbReference type="HOGENOM" id="CLU_2468996_0_0_1"/>
<organism evidence="2 3">
    <name type="scientific">Coprinopsis cinerea (strain Okayama-7 / 130 / ATCC MYA-4618 / FGSC 9003)</name>
    <name type="common">Inky cap fungus</name>
    <name type="synonym">Hormographiella aspergillata</name>
    <dbReference type="NCBI Taxonomy" id="240176"/>
    <lineage>
        <taxon>Eukaryota</taxon>
        <taxon>Fungi</taxon>
        <taxon>Dikarya</taxon>
        <taxon>Basidiomycota</taxon>
        <taxon>Agaricomycotina</taxon>
        <taxon>Agaricomycetes</taxon>
        <taxon>Agaricomycetidae</taxon>
        <taxon>Agaricales</taxon>
        <taxon>Agaricineae</taxon>
        <taxon>Psathyrellaceae</taxon>
        <taxon>Coprinopsis</taxon>
    </lineage>
</organism>
<proteinExistence type="predicted"/>